<proteinExistence type="predicted"/>
<dbReference type="Proteomes" id="UP001595844">
    <property type="component" value="Unassembled WGS sequence"/>
</dbReference>
<gene>
    <name evidence="2" type="ORF">ACFO5K_05695</name>
</gene>
<evidence type="ECO:0000313" key="2">
    <source>
        <dbReference type="EMBL" id="MFC4373588.1"/>
    </source>
</evidence>
<protein>
    <submittedName>
        <fullName evidence="2">Uncharacterized protein</fullName>
    </submittedName>
</protein>
<evidence type="ECO:0000256" key="1">
    <source>
        <dbReference type="SAM" id="MobiDB-lite"/>
    </source>
</evidence>
<name>A0ABV8VC90_9NOCA</name>
<dbReference type="RefSeq" id="WP_378556808.1">
    <property type="nucleotide sequence ID" value="NZ_JBHSDL010000006.1"/>
</dbReference>
<keyword evidence="3" id="KW-1185">Reference proteome</keyword>
<feature type="compositionally biased region" description="Basic and acidic residues" evidence="1">
    <location>
        <begin position="83"/>
        <end position="112"/>
    </location>
</feature>
<accession>A0ABV8VC90</accession>
<comment type="caution">
    <text evidence="2">The sequence shown here is derived from an EMBL/GenBank/DDBJ whole genome shotgun (WGS) entry which is preliminary data.</text>
</comment>
<sequence>MAELDDIGSETAAMMRTMLQMATLVALKSREQGQKEAESRAKAIEAKMKEARELQIREARDLKAKDPRNQELMQMMSVGSRSIESRGVESRAMESRSMESRSVESHGIRLSKDAGSPFAAAGVAQSATPSYNSAERRSAIAAHLQRSGVSPELSQVRMLVEMGHGISPDEAIHMRDAATRTPPVRARAIERGLERGIERGR</sequence>
<dbReference type="EMBL" id="JBHSDL010000006">
    <property type="protein sequence ID" value="MFC4373588.1"/>
    <property type="molecule type" value="Genomic_DNA"/>
</dbReference>
<organism evidence="2 3">
    <name type="scientific">Nocardia halotolerans</name>
    <dbReference type="NCBI Taxonomy" id="1755878"/>
    <lineage>
        <taxon>Bacteria</taxon>
        <taxon>Bacillati</taxon>
        <taxon>Actinomycetota</taxon>
        <taxon>Actinomycetes</taxon>
        <taxon>Mycobacteriales</taxon>
        <taxon>Nocardiaceae</taxon>
        <taxon>Nocardia</taxon>
    </lineage>
</organism>
<feature type="region of interest" description="Disordered" evidence="1">
    <location>
        <begin position="75"/>
        <end position="135"/>
    </location>
</feature>
<evidence type="ECO:0000313" key="3">
    <source>
        <dbReference type="Proteomes" id="UP001595844"/>
    </source>
</evidence>
<reference evidence="3" key="1">
    <citation type="journal article" date="2019" name="Int. J. Syst. Evol. Microbiol.">
        <title>The Global Catalogue of Microorganisms (GCM) 10K type strain sequencing project: providing services to taxonomists for standard genome sequencing and annotation.</title>
        <authorList>
            <consortium name="The Broad Institute Genomics Platform"/>
            <consortium name="The Broad Institute Genome Sequencing Center for Infectious Disease"/>
            <person name="Wu L."/>
            <person name="Ma J."/>
        </authorList>
    </citation>
    <scope>NUCLEOTIDE SEQUENCE [LARGE SCALE GENOMIC DNA]</scope>
    <source>
        <strain evidence="3">IBRC-M 10490</strain>
    </source>
</reference>